<dbReference type="InParanoid" id="A8N7B3"/>
<dbReference type="eggNOG" id="ENOG502S64Q">
    <property type="taxonomic scope" value="Eukaryota"/>
</dbReference>
<evidence type="ECO:0000256" key="1">
    <source>
        <dbReference type="SAM" id="Phobius"/>
    </source>
</evidence>
<dbReference type="KEGG" id="cci:CC1G_03256"/>
<organism evidence="4 5">
    <name type="scientific">Coprinopsis cinerea (strain Okayama-7 / 130 / ATCC MYA-4618 / FGSC 9003)</name>
    <name type="common">Inky cap fungus</name>
    <name type="synonym">Hormographiella aspergillata</name>
    <dbReference type="NCBI Taxonomy" id="240176"/>
    <lineage>
        <taxon>Eukaryota</taxon>
        <taxon>Fungi</taxon>
        <taxon>Dikarya</taxon>
        <taxon>Basidiomycota</taxon>
        <taxon>Agaricomycotina</taxon>
        <taxon>Agaricomycetes</taxon>
        <taxon>Agaricomycetidae</taxon>
        <taxon>Agaricales</taxon>
        <taxon>Agaricineae</taxon>
        <taxon>Psathyrellaceae</taxon>
        <taxon>Coprinopsis</taxon>
    </lineage>
</organism>
<keyword evidence="5" id="KW-1185">Reference proteome</keyword>
<dbReference type="Proteomes" id="UP000001861">
    <property type="component" value="Unassembled WGS sequence"/>
</dbReference>
<name>A8N7B3_COPC7</name>
<dbReference type="Pfam" id="PF12955">
    <property type="entry name" value="Vps3844_C"/>
    <property type="match status" value="1"/>
</dbReference>
<feature type="transmembrane region" description="Helical" evidence="1">
    <location>
        <begin position="304"/>
        <end position="328"/>
    </location>
</feature>
<feature type="domain" description="Vacuolar sorting protein Vps3844 C-terminal" evidence="3">
    <location>
        <begin position="239"/>
        <end position="338"/>
    </location>
</feature>
<dbReference type="VEuPathDB" id="FungiDB:CC1G_03256"/>
<reference evidence="4 5" key="1">
    <citation type="journal article" date="2010" name="Proc. Natl. Acad. Sci. U.S.A.">
        <title>Insights into evolution of multicellular fungi from the assembled chromosomes of the mushroom Coprinopsis cinerea (Coprinus cinereus).</title>
        <authorList>
            <person name="Stajich J.E."/>
            <person name="Wilke S.K."/>
            <person name="Ahren D."/>
            <person name="Au C.H."/>
            <person name="Birren B.W."/>
            <person name="Borodovsky M."/>
            <person name="Burns C."/>
            <person name="Canback B."/>
            <person name="Casselton L.A."/>
            <person name="Cheng C.K."/>
            <person name="Deng J."/>
            <person name="Dietrich F.S."/>
            <person name="Fargo D.C."/>
            <person name="Farman M.L."/>
            <person name="Gathman A.C."/>
            <person name="Goldberg J."/>
            <person name="Guigo R."/>
            <person name="Hoegger P.J."/>
            <person name="Hooker J.B."/>
            <person name="Huggins A."/>
            <person name="James T.Y."/>
            <person name="Kamada T."/>
            <person name="Kilaru S."/>
            <person name="Kodira C."/>
            <person name="Kues U."/>
            <person name="Kupfer D."/>
            <person name="Kwan H.S."/>
            <person name="Lomsadze A."/>
            <person name="Li W."/>
            <person name="Lilly W.W."/>
            <person name="Ma L.J."/>
            <person name="Mackey A.J."/>
            <person name="Manning G."/>
            <person name="Martin F."/>
            <person name="Muraguchi H."/>
            <person name="Natvig D.O."/>
            <person name="Palmerini H."/>
            <person name="Ramesh M.A."/>
            <person name="Rehmeyer C.J."/>
            <person name="Roe B.A."/>
            <person name="Shenoy N."/>
            <person name="Stanke M."/>
            <person name="Ter-Hovhannisyan V."/>
            <person name="Tunlid A."/>
            <person name="Velagapudi R."/>
            <person name="Vision T.J."/>
            <person name="Zeng Q."/>
            <person name="Zolan M.E."/>
            <person name="Pukkila P.J."/>
        </authorList>
    </citation>
    <scope>NUCLEOTIDE SEQUENCE [LARGE SCALE GENOMIC DNA]</scope>
    <source>
        <strain evidence="5">Okayama-7 / 130 / ATCC MYA-4618 / FGSC 9003</strain>
    </source>
</reference>
<dbReference type="GO" id="GO:0005783">
    <property type="term" value="C:endoplasmic reticulum"/>
    <property type="evidence" value="ECO:0007669"/>
    <property type="project" value="TreeGrafter"/>
</dbReference>
<dbReference type="OMA" id="WAGQSCE"/>
<comment type="caution">
    <text evidence="4">The sequence shown here is derived from an EMBL/GenBank/DDBJ whole genome shotgun (WGS) entry which is preliminary data.</text>
</comment>
<dbReference type="PANTHER" id="PTHR36853">
    <property type="entry name" value="EXPRESSED PROTEIN"/>
    <property type="match status" value="1"/>
</dbReference>
<evidence type="ECO:0000259" key="3">
    <source>
        <dbReference type="Pfam" id="PF12955"/>
    </source>
</evidence>
<accession>A8N7B3</accession>
<dbReference type="EMBL" id="AACS02000003">
    <property type="protein sequence ID" value="EAU91088.1"/>
    <property type="molecule type" value="Genomic_DNA"/>
</dbReference>
<evidence type="ECO:0000313" key="4">
    <source>
        <dbReference type="EMBL" id="EAU91088.1"/>
    </source>
</evidence>
<keyword evidence="1" id="KW-0812">Transmembrane</keyword>
<dbReference type="InterPro" id="IPR024382">
    <property type="entry name" value="Vps3844_C"/>
</dbReference>
<dbReference type="InterPro" id="IPR053065">
    <property type="entry name" value="Archenteron_Induction-Rel"/>
</dbReference>
<keyword evidence="2" id="KW-0732">Signal</keyword>
<dbReference type="AlphaFoldDB" id="A8N7B3"/>
<dbReference type="PANTHER" id="PTHR36853:SF1">
    <property type="entry name" value="DUF3844 DOMAIN-CONTAINING PROTEIN"/>
    <property type="match status" value="1"/>
</dbReference>
<dbReference type="OrthoDB" id="5583277at2759"/>
<evidence type="ECO:0000256" key="2">
    <source>
        <dbReference type="SAM" id="SignalP"/>
    </source>
</evidence>
<dbReference type="GeneID" id="6007164"/>
<dbReference type="RefSeq" id="XP_001830719.1">
    <property type="nucleotide sequence ID" value="XM_001830667.1"/>
</dbReference>
<proteinExistence type="predicted"/>
<gene>
    <name evidence="4" type="ORF">CC1G_03256</name>
</gene>
<evidence type="ECO:0000313" key="5">
    <source>
        <dbReference type="Proteomes" id="UP000001861"/>
    </source>
</evidence>
<protein>
    <recommendedName>
        <fullName evidence="3">Vacuolar sorting protein Vps3844 C-terminal domain-containing protein</fullName>
    </recommendedName>
</protein>
<keyword evidence="1" id="KW-1133">Transmembrane helix</keyword>
<feature type="chain" id="PRO_5002726268" description="Vacuolar sorting protein Vps3844 C-terminal domain-containing protein" evidence="2">
    <location>
        <begin position="21"/>
        <end position="347"/>
    </location>
</feature>
<feature type="signal peptide" evidence="2">
    <location>
        <begin position="1"/>
        <end position="20"/>
    </location>
</feature>
<keyword evidence="1" id="KW-0472">Membrane</keyword>
<sequence length="347" mass="37388">MLPHILVGLVLSASVQVAQAVNIYLYPARDYAVGVNSLEAASAAVSRHLGLERFEDAPNALTVAEDFVGAGVKDGVLLTLTEDDANAVLSSDFKASSTIEQVPTPNNIDSLASVVSTYLHRARHAYSNLFSPRESWRLDDVDDLADFFHSTTGPAFAAVEVSKLQDLRQKYGSTSNEYRAFASKLREFLENAVQNKPHFNVAILTFQSSSSVKRSPNPQQSPFPDHPLPQEPIGAISTCFADVDTCNEKTSSCSSRGQCVKATKSGRTCYVCACGVTKTGKGDKVKTDRWVGESCERKDVSGPFVLLTGTTIVLLLVVFGSITLLYSIGDQSLPSILLATAVTSKRD</sequence>